<proteinExistence type="predicted"/>
<dbReference type="KEGG" id="dia:Dtpsy_3317"/>
<keyword evidence="3" id="KW-1185">Reference proteome</keyword>
<name>A0A9J9QF16_ACIET</name>
<gene>
    <name evidence="2" type="ordered locus">Dtpsy_3317</name>
</gene>
<feature type="region of interest" description="Disordered" evidence="1">
    <location>
        <begin position="1"/>
        <end position="21"/>
    </location>
</feature>
<sequence>MTSRPSRTDATDVAPPPAESHPAHTFTLYASGGRVYASNVRDKLIDLGALAPQAQGWAYQLDGDGRVEAEGFDDARQALAHIAASITFLYLDGQFTALQDLGDRARPDVRGAPQIQVALDPRGQARPAIGAAA</sequence>
<feature type="compositionally biased region" description="Basic and acidic residues" evidence="1">
    <location>
        <begin position="1"/>
        <end position="10"/>
    </location>
</feature>
<dbReference type="EMBL" id="CP001392">
    <property type="protein sequence ID" value="ACM34746.1"/>
    <property type="molecule type" value="Genomic_DNA"/>
</dbReference>
<evidence type="ECO:0000313" key="3">
    <source>
        <dbReference type="Proteomes" id="UP000000450"/>
    </source>
</evidence>
<evidence type="ECO:0000313" key="2">
    <source>
        <dbReference type="EMBL" id="ACM34746.1"/>
    </source>
</evidence>
<evidence type="ECO:0000256" key="1">
    <source>
        <dbReference type="SAM" id="MobiDB-lite"/>
    </source>
</evidence>
<organism evidence="2 3">
    <name type="scientific">Acidovorax ebreus (strain TPSY)</name>
    <name type="common">Diaphorobacter sp. (strain TPSY)</name>
    <dbReference type="NCBI Taxonomy" id="535289"/>
    <lineage>
        <taxon>Bacteria</taxon>
        <taxon>Pseudomonadati</taxon>
        <taxon>Pseudomonadota</taxon>
        <taxon>Betaproteobacteria</taxon>
        <taxon>Burkholderiales</taxon>
        <taxon>Comamonadaceae</taxon>
        <taxon>Diaphorobacter</taxon>
    </lineage>
</organism>
<dbReference type="RefSeq" id="WP_015914547.1">
    <property type="nucleotide sequence ID" value="NC_011992.1"/>
</dbReference>
<reference evidence="2 3" key="1">
    <citation type="journal article" date="2010" name="J. Bacteriol.">
        <title>Completed genome sequence of the anaerobic iron-oxidizing bacterium Acidovorax ebreus strain TPSY.</title>
        <authorList>
            <person name="Byrne-Bailey K.G."/>
            <person name="Weber K.A."/>
            <person name="Chair A.H."/>
            <person name="Bose S."/>
            <person name="Knox T."/>
            <person name="Spanbauer T.L."/>
            <person name="Chertkov O."/>
            <person name="Coates J.D."/>
        </authorList>
    </citation>
    <scope>NUCLEOTIDE SEQUENCE [LARGE SCALE GENOMIC DNA]</scope>
    <source>
        <strain evidence="2 3">TPSY</strain>
    </source>
</reference>
<dbReference type="Proteomes" id="UP000000450">
    <property type="component" value="Chromosome"/>
</dbReference>
<dbReference type="AlphaFoldDB" id="A0A9J9QF16"/>
<accession>A0A9J9QF16</accession>
<protein>
    <submittedName>
        <fullName evidence="2">Uncharacterized protein</fullName>
    </submittedName>
</protein>